<reference evidence="9 10" key="1">
    <citation type="submission" date="2020-09" db="EMBL/GenBank/DDBJ databases">
        <title>Paenibacillus sp. strain PR3 16S rRNA gene Genome sequencing and assembly.</title>
        <authorList>
            <person name="Kim J."/>
        </authorList>
    </citation>
    <scope>NUCLEOTIDE SEQUENCE [LARGE SCALE GENOMIC DNA]</scope>
    <source>
        <strain evidence="9 10">PR3</strain>
    </source>
</reference>
<dbReference type="EMBL" id="JACXZA010000005">
    <property type="protein sequence ID" value="MBD3921061.1"/>
    <property type="molecule type" value="Genomic_DNA"/>
</dbReference>
<feature type="transmembrane region" description="Helical" evidence="7">
    <location>
        <begin position="150"/>
        <end position="174"/>
    </location>
</feature>
<feature type="transmembrane region" description="Helical" evidence="7">
    <location>
        <begin position="208"/>
        <end position="230"/>
    </location>
</feature>
<protein>
    <submittedName>
        <fullName evidence="9">Sugar ABC transporter permease</fullName>
    </submittedName>
</protein>
<keyword evidence="6 7" id="KW-0472">Membrane</keyword>
<feature type="transmembrane region" description="Helical" evidence="7">
    <location>
        <begin position="250"/>
        <end position="272"/>
    </location>
</feature>
<dbReference type="InterPro" id="IPR051393">
    <property type="entry name" value="ABC_transporter_permease"/>
</dbReference>
<dbReference type="RefSeq" id="WP_191205360.1">
    <property type="nucleotide sequence ID" value="NZ_JACXZA010000005.1"/>
</dbReference>
<evidence type="ECO:0000256" key="4">
    <source>
        <dbReference type="ARBA" id="ARBA00022692"/>
    </source>
</evidence>
<dbReference type="Proteomes" id="UP000609346">
    <property type="component" value="Unassembled WGS sequence"/>
</dbReference>
<dbReference type="PANTHER" id="PTHR30193">
    <property type="entry name" value="ABC TRANSPORTER PERMEASE PROTEIN"/>
    <property type="match status" value="1"/>
</dbReference>
<name>A0ABR8N0K2_9BACL</name>
<comment type="subcellular location">
    <subcellularLocation>
        <location evidence="1 7">Cell membrane</location>
        <topology evidence="1 7">Multi-pass membrane protein</topology>
    </subcellularLocation>
</comment>
<evidence type="ECO:0000256" key="6">
    <source>
        <dbReference type="ARBA" id="ARBA00023136"/>
    </source>
</evidence>
<keyword evidence="2 7" id="KW-0813">Transport</keyword>
<dbReference type="PANTHER" id="PTHR30193:SF1">
    <property type="entry name" value="ABC TRANSPORTER PERMEASE PROTEIN YESP-RELATED"/>
    <property type="match status" value="1"/>
</dbReference>
<organism evidence="9 10">
    <name type="scientific">Paenibacillus terricola</name>
    <dbReference type="NCBI Taxonomy" id="2763503"/>
    <lineage>
        <taxon>Bacteria</taxon>
        <taxon>Bacillati</taxon>
        <taxon>Bacillota</taxon>
        <taxon>Bacilli</taxon>
        <taxon>Bacillales</taxon>
        <taxon>Paenibacillaceae</taxon>
        <taxon>Paenibacillus</taxon>
    </lineage>
</organism>
<dbReference type="CDD" id="cd06261">
    <property type="entry name" value="TM_PBP2"/>
    <property type="match status" value="1"/>
</dbReference>
<dbReference type="PROSITE" id="PS50928">
    <property type="entry name" value="ABC_TM1"/>
    <property type="match status" value="1"/>
</dbReference>
<dbReference type="InterPro" id="IPR000515">
    <property type="entry name" value="MetI-like"/>
</dbReference>
<dbReference type="SUPFAM" id="SSF161098">
    <property type="entry name" value="MetI-like"/>
    <property type="match status" value="1"/>
</dbReference>
<evidence type="ECO:0000256" key="1">
    <source>
        <dbReference type="ARBA" id="ARBA00004651"/>
    </source>
</evidence>
<evidence type="ECO:0000313" key="9">
    <source>
        <dbReference type="EMBL" id="MBD3921061.1"/>
    </source>
</evidence>
<keyword evidence="4 7" id="KW-0812">Transmembrane</keyword>
<feature type="domain" description="ABC transmembrane type-1" evidence="8">
    <location>
        <begin position="65"/>
        <end position="276"/>
    </location>
</feature>
<gene>
    <name evidence="9" type="ORF">H8B09_20005</name>
</gene>
<keyword evidence="5 7" id="KW-1133">Transmembrane helix</keyword>
<keyword evidence="3" id="KW-1003">Cell membrane</keyword>
<feature type="transmembrane region" description="Helical" evidence="7">
    <location>
        <begin position="70"/>
        <end position="90"/>
    </location>
</feature>
<comment type="similarity">
    <text evidence="7">Belongs to the binding-protein-dependent transport system permease family.</text>
</comment>
<evidence type="ECO:0000259" key="8">
    <source>
        <dbReference type="PROSITE" id="PS50928"/>
    </source>
</evidence>
<evidence type="ECO:0000256" key="3">
    <source>
        <dbReference type="ARBA" id="ARBA00022475"/>
    </source>
</evidence>
<keyword evidence="10" id="KW-1185">Reference proteome</keyword>
<evidence type="ECO:0000256" key="7">
    <source>
        <dbReference type="RuleBase" id="RU363032"/>
    </source>
</evidence>
<dbReference type="Gene3D" id="1.10.3720.10">
    <property type="entry name" value="MetI-like"/>
    <property type="match status" value="1"/>
</dbReference>
<feature type="transmembrane region" description="Helical" evidence="7">
    <location>
        <begin position="102"/>
        <end position="122"/>
    </location>
</feature>
<dbReference type="Pfam" id="PF00528">
    <property type="entry name" value="BPD_transp_1"/>
    <property type="match status" value="1"/>
</dbReference>
<sequence length="288" mass="32685">MKRNNLAGFIFISPWIIGFLLFTGAPVLYSFAISAFRWNLISSPEFIGFDNYVTMFHDSLFYKSLSITSIYTLFSVPLQLIVALTAALLVNQKIRGAKVFRTMLYLPSIISGVAVAMIWSWMFNPKFGVINQVLGWFHINGPEWIYNEHWSLPSMILMSLWSFGGAMIVFLAGLQDIPGYLYEAAELDGASRFGKFLHVTLPMLSPSILFNLIMGIITSFQVFTQAYVMTDGGPNNSTLFFVMYIYQNGFQYFNMGYASALSVVLFVIVFIVTMLQLKLSKRFVTYDK</sequence>
<accession>A0ABR8N0K2</accession>
<evidence type="ECO:0000256" key="2">
    <source>
        <dbReference type="ARBA" id="ARBA00022448"/>
    </source>
</evidence>
<comment type="caution">
    <text evidence="9">The sequence shown here is derived from an EMBL/GenBank/DDBJ whole genome shotgun (WGS) entry which is preliminary data.</text>
</comment>
<evidence type="ECO:0000313" key="10">
    <source>
        <dbReference type="Proteomes" id="UP000609346"/>
    </source>
</evidence>
<dbReference type="InterPro" id="IPR035906">
    <property type="entry name" value="MetI-like_sf"/>
</dbReference>
<evidence type="ECO:0000256" key="5">
    <source>
        <dbReference type="ARBA" id="ARBA00022989"/>
    </source>
</evidence>
<proteinExistence type="inferred from homology"/>
<feature type="transmembrane region" description="Helical" evidence="7">
    <location>
        <begin position="7"/>
        <end position="29"/>
    </location>
</feature>